<evidence type="ECO:0000259" key="1">
    <source>
        <dbReference type="Pfam" id="PF07110"/>
    </source>
</evidence>
<dbReference type="Gene3D" id="3.30.70.100">
    <property type="match status" value="1"/>
</dbReference>
<dbReference type="NCBIfam" id="TIGR02118">
    <property type="entry name" value="EthD family reductase"/>
    <property type="match status" value="1"/>
</dbReference>
<evidence type="ECO:0000313" key="2">
    <source>
        <dbReference type="EMBL" id="SVB41644.1"/>
    </source>
</evidence>
<sequence>MIIRFGMAPRLPGSSFEDFQHHWMTSHADAAGAIPGLLGYTQNHSVLVGGKPLLPYPGFDACSELVFENLESMNEGFSSQQYLDSVRQDEDAFIDKSRFSLALVRQQLAIGDLPMLPSSSVKVITALRCHPAAEKQLLISTMCSEVTDAVAEDGPLAQRVLVTDHEAHVGQPPAVFDVVLMSWFPDLDRAQGHLSSVNRARAELALAGIAFGRVDLLAKEIHVVKLDQGTRD</sequence>
<dbReference type="Pfam" id="PF07110">
    <property type="entry name" value="EthD"/>
    <property type="match status" value="1"/>
</dbReference>
<dbReference type="EMBL" id="UINC01040993">
    <property type="protein sequence ID" value="SVB41644.1"/>
    <property type="molecule type" value="Genomic_DNA"/>
</dbReference>
<dbReference type="InterPro" id="IPR009799">
    <property type="entry name" value="EthD_dom"/>
</dbReference>
<dbReference type="SUPFAM" id="SSF54909">
    <property type="entry name" value="Dimeric alpha+beta barrel"/>
    <property type="match status" value="1"/>
</dbReference>
<protein>
    <recommendedName>
        <fullName evidence="1">EthD domain-containing protein</fullName>
    </recommendedName>
</protein>
<feature type="domain" description="EthD" evidence="1">
    <location>
        <begin position="12"/>
        <end position="97"/>
    </location>
</feature>
<gene>
    <name evidence="2" type="ORF">METZ01_LOCUS194498</name>
</gene>
<dbReference type="AlphaFoldDB" id="A0A382DUN0"/>
<proteinExistence type="predicted"/>
<dbReference type="InterPro" id="IPR011008">
    <property type="entry name" value="Dimeric_a/b-barrel"/>
</dbReference>
<dbReference type="GO" id="GO:0016491">
    <property type="term" value="F:oxidoreductase activity"/>
    <property type="evidence" value="ECO:0007669"/>
    <property type="project" value="InterPro"/>
</dbReference>
<organism evidence="2">
    <name type="scientific">marine metagenome</name>
    <dbReference type="NCBI Taxonomy" id="408172"/>
    <lineage>
        <taxon>unclassified sequences</taxon>
        <taxon>metagenomes</taxon>
        <taxon>ecological metagenomes</taxon>
    </lineage>
</organism>
<reference evidence="2" key="1">
    <citation type="submission" date="2018-05" db="EMBL/GenBank/DDBJ databases">
        <authorList>
            <person name="Lanie J.A."/>
            <person name="Ng W.-L."/>
            <person name="Kazmierczak K.M."/>
            <person name="Andrzejewski T.M."/>
            <person name="Davidsen T.M."/>
            <person name="Wayne K.J."/>
            <person name="Tettelin H."/>
            <person name="Glass J.I."/>
            <person name="Rusch D."/>
            <person name="Podicherti R."/>
            <person name="Tsui H.-C.T."/>
            <person name="Winkler M.E."/>
        </authorList>
    </citation>
    <scope>NUCLEOTIDE SEQUENCE</scope>
</reference>
<accession>A0A382DUN0</accession>
<name>A0A382DUN0_9ZZZZ</name>